<evidence type="ECO:0000256" key="1">
    <source>
        <dbReference type="ARBA" id="ARBA00007963"/>
    </source>
</evidence>
<keyword evidence="8" id="KW-1185">Reference proteome</keyword>
<organism evidence="7 8">
    <name type="scientific">Amycolatopsis panacis</name>
    <dbReference type="NCBI Taxonomy" id="2340917"/>
    <lineage>
        <taxon>Bacteria</taxon>
        <taxon>Bacillati</taxon>
        <taxon>Actinomycetota</taxon>
        <taxon>Actinomycetes</taxon>
        <taxon>Pseudonocardiales</taxon>
        <taxon>Pseudonocardiaceae</taxon>
        <taxon>Amycolatopsis</taxon>
    </lineage>
</organism>
<dbReference type="Proteomes" id="UP000285112">
    <property type="component" value="Unassembled WGS sequence"/>
</dbReference>
<gene>
    <name evidence="7" type="ORF">D5S19_00570</name>
</gene>
<keyword evidence="3" id="KW-0479">Metal-binding</keyword>
<comment type="similarity">
    <text evidence="1">Belongs to the archease family.</text>
</comment>
<reference evidence="7 8" key="1">
    <citation type="submission" date="2018-09" db="EMBL/GenBank/DDBJ databases">
        <title>YIM PH 21725 draft genome.</title>
        <authorList>
            <person name="Miao C."/>
        </authorList>
    </citation>
    <scope>NUCLEOTIDE SEQUENCE [LARGE SCALE GENOMIC DNA]</scope>
    <source>
        <strain evidence="8">YIM PH21725</strain>
    </source>
</reference>
<evidence type="ECO:0000256" key="5">
    <source>
        <dbReference type="SAM" id="MobiDB-lite"/>
    </source>
</evidence>
<dbReference type="SUPFAM" id="SSF69819">
    <property type="entry name" value="MTH1598-like"/>
    <property type="match status" value="1"/>
</dbReference>
<evidence type="ECO:0000256" key="2">
    <source>
        <dbReference type="ARBA" id="ARBA00022694"/>
    </source>
</evidence>
<comment type="caution">
    <text evidence="7">The sequence shown here is derived from an EMBL/GenBank/DDBJ whole genome shotgun (WGS) entry which is preliminary data.</text>
</comment>
<dbReference type="AlphaFoldDB" id="A0A419IBD9"/>
<dbReference type="GO" id="GO:0008033">
    <property type="term" value="P:tRNA processing"/>
    <property type="evidence" value="ECO:0007669"/>
    <property type="project" value="UniProtKB-KW"/>
</dbReference>
<protein>
    <submittedName>
        <fullName evidence="7">Archease</fullName>
    </submittedName>
</protein>
<keyword evidence="4" id="KW-0106">Calcium</keyword>
<dbReference type="InterPro" id="IPR036820">
    <property type="entry name" value="Archease_dom_sf"/>
</dbReference>
<dbReference type="InterPro" id="IPR023572">
    <property type="entry name" value="Archease_dom"/>
</dbReference>
<feature type="region of interest" description="Disordered" evidence="5">
    <location>
        <begin position="1"/>
        <end position="31"/>
    </location>
</feature>
<dbReference type="Gene3D" id="3.55.10.10">
    <property type="entry name" value="Archease domain"/>
    <property type="match status" value="1"/>
</dbReference>
<sequence>MHRTRDHGRVTGSTHYRREPSGAGEVRREPVLPDRRVSISTAKPLHAGDLRIRAWGATREECVAQTVSALVAGFVPRLPRQTSATEFDVHGDTDVALLVGVLRTVISGIGARNEIPVAADVWAAPNGLRVRLGVADLAGVVAVGAVPKGVSAQHVRFAPRTDGWWCAACVDL</sequence>
<evidence type="ECO:0000313" key="7">
    <source>
        <dbReference type="EMBL" id="RJQ92302.1"/>
    </source>
</evidence>
<name>A0A419IBD9_9PSEU</name>
<feature type="compositionally biased region" description="Basic and acidic residues" evidence="5">
    <location>
        <begin position="16"/>
        <end position="31"/>
    </location>
</feature>
<evidence type="ECO:0000259" key="6">
    <source>
        <dbReference type="Pfam" id="PF01951"/>
    </source>
</evidence>
<evidence type="ECO:0000256" key="3">
    <source>
        <dbReference type="ARBA" id="ARBA00022723"/>
    </source>
</evidence>
<accession>A0A419IBD9</accession>
<proteinExistence type="inferred from homology"/>
<feature type="domain" description="Archease" evidence="6">
    <location>
        <begin position="46"/>
        <end position="171"/>
    </location>
</feature>
<dbReference type="EMBL" id="QZFV01000010">
    <property type="protein sequence ID" value="RJQ92302.1"/>
    <property type="molecule type" value="Genomic_DNA"/>
</dbReference>
<evidence type="ECO:0000256" key="4">
    <source>
        <dbReference type="ARBA" id="ARBA00022837"/>
    </source>
</evidence>
<dbReference type="Pfam" id="PF01951">
    <property type="entry name" value="Archease"/>
    <property type="match status" value="1"/>
</dbReference>
<dbReference type="GO" id="GO:0046872">
    <property type="term" value="F:metal ion binding"/>
    <property type="evidence" value="ECO:0007669"/>
    <property type="project" value="UniProtKB-KW"/>
</dbReference>
<keyword evidence="2" id="KW-0819">tRNA processing</keyword>
<evidence type="ECO:0000313" key="8">
    <source>
        <dbReference type="Proteomes" id="UP000285112"/>
    </source>
</evidence>